<feature type="chain" id="PRO_5045170804" evidence="1">
    <location>
        <begin position="19"/>
        <end position="411"/>
    </location>
</feature>
<keyword evidence="4" id="KW-1185">Reference proteome</keyword>
<feature type="signal peptide" evidence="1">
    <location>
        <begin position="1"/>
        <end position="18"/>
    </location>
</feature>
<dbReference type="SUPFAM" id="SSF51556">
    <property type="entry name" value="Metallo-dependent hydrolases"/>
    <property type="match status" value="1"/>
</dbReference>
<dbReference type="InterPro" id="IPR006680">
    <property type="entry name" value="Amidohydro-rel"/>
</dbReference>
<dbReference type="Pfam" id="PF01979">
    <property type="entry name" value="Amidohydro_1"/>
    <property type="match status" value="1"/>
</dbReference>
<dbReference type="RefSeq" id="WP_264729732.1">
    <property type="nucleotide sequence ID" value="NZ_JAPDNR010000001.1"/>
</dbReference>
<name>A0ABT3IJU9_9BACT</name>
<dbReference type="InterPro" id="IPR011059">
    <property type="entry name" value="Metal-dep_hydrolase_composite"/>
</dbReference>
<sequence>MRTLLLALLSLLPLTFYAQSPASQSWALVGARVYTSPGQPPIEHGVVIIENGKITAAGSSKQVKVPAQLKVLDCTGQVLMAGFWNSHVHFIEPLWEPADSLPVARLNQQMINMITGYGFTHVFDLASLNYPNLRALRARVTSGEVDGPAILTVGVPFVPPNGTPFYVRPLKLHEISQPTDAAAFVKKQLQAGADGIKMWSASPDGHQAVPMPLEVVKAASAAAHQFHKPVFAHPTADTGWRIAVAGGVDVLAHPAPDGYIPWSEADIRLLRQHQVALIPTLKLYKWELEKNGVPVADNPLMTTALQQVGAYAKAGGEILFGTDVGYVSDYTIADEYTLLAAAGLSFDQIFTALTTAPAKRFGMAQHSGRIAKGMDADLVVLKADPHTDIRHFSDVAYTIRNGKIIYRSDKK</sequence>
<reference evidence="3 4" key="1">
    <citation type="submission" date="2022-10" db="EMBL/GenBank/DDBJ databases">
        <title>Chitinophaga nivalis PC15 sp. nov., isolated from Pyeongchang county, South Korea.</title>
        <authorList>
            <person name="Trinh H.N."/>
        </authorList>
    </citation>
    <scope>NUCLEOTIDE SEQUENCE [LARGE SCALE GENOMIC DNA]</scope>
    <source>
        <strain evidence="3 4">PC14</strain>
    </source>
</reference>
<dbReference type="Gene3D" id="2.30.40.10">
    <property type="entry name" value="Urease, subunit C, domain 1"/>
    <property type="match status" value="1"/>
</dbReference>
<gene>
    <name evidence="3" type="ORF">OL497_09935</name>
</gene>
<proteinExistence type="predicted"/>
<protein>
    <submittedName>
        <fullName evidence="3">Amidohydrolase family protein</fullName>
    </submittedName>
</protein>
<keyword evidence="1" id="KW-0732">Signal</keyword>
<dbReference type="InterPro" id="IPR032466">
    <property type="entry name" value="Metal_Hydrolase"/>
</dbReference>
<dbReference type="PANTHER" id="PTHR43135">
    <property type="entry name" value="ALPHA-D-RIBOSE 1-METHYLPHOSPHONATE 5-TRIPHOSPHATE DIPHOSPHATASE"/>
    <property type="match status" value="1"/>
</dbReference>
<evidence type="ECO:0000259" key="2">
    <source>
        <dbReference type="Pfam" id="PF01979"/>
    </source>
</evidence>
<accession>A0ABT3IJU9</accession>
<dbReference type="EMBL" id="JAPDNS010000001">
    <property type="protein sequence ID" value="MCW3484213.1"/>
    <property type="molecule type" value="Genomic_DNA"/>
</dbReference>
<evidence type="ECO:0000313" key="4">
    <source>
        <dbReference type="Proteomes" id="UP001207742"/>
    </source>
</evidence>
<dbReference type="InterPro" id="IPR051781">
    <property type="entry name" value="Metallo-dep_Hydrolase"/>
</dbReference>
<dbReference type="Gene3D" id="3.20.20.140">
    <property type="entry name" value="Metal-dependent hydrolases"/>
    <property type="match status" value="1"/>
</dbReference>
<comment type="caution">
    <text evidence="3">The sequence shown here is derived from an EMBL/GenBank/DDBJ whole genome shotgun (WGS) entry which is preliminary data.</text>
</comment>
<dbReference type="PANTHER" id="PTHR43135:SF3">
    <property type="entry name" value="ALPHA-D-RIBOSE 1-METHYLPHOSPHONATE 5-TRIPHOSPHATE DIPHOSPHATASE"/>
    <property type="match status" value="1"/>
</dbReference>
<feature type="domain" description="Amidohydrolase-related" evidence="2">
    <location>
        <begin position="78"/>
        <end position="405"/>
    </location>
</feature>
<evidence type="ECO:0000256" key="1">
    <source>
        <dbReference type="SAM" id="SignalP"/>
    </source>
</evidence>
<organism evidence="3 4">
    <name type="scientific">Chitinophaga nivalis</name>
    <dbReference type="NCBI Taxonomy" id="2991709"/>
    <lineage>
        <taxon>Bacteria</taxon>
        <taxon>Pseudomonadati</taxon>
        <taxon>Bacteroidota</taxon>
        <taxon>Chitinophagia</taxon>
        <taxon>Chitinophagales</taxon>
        <taxon>Chitinophagaceae</taxon>
        <taxon>Chitinophaga</taxon>
    </lineage>
</organism>
<dbReference type="SUPFAM" id="SSF51338">
    <property type="entry name" value="Composite domain of metallo-dependent hydrolases"/>
    <property type="match status" value="1"/>
</dbReference>
<evidence type="ECO:0000313" key="3">
    <source>
        <dbReference type="EMBL" id="MCW3484213.1"/>
    </source>
</evidence>
<dbReference type="Proteomes" id="UP001207742">
    <property type="component" value="Unassembled WGS sequence"/>
</dbReference>